<dbReference type="GO" id="GO:0035513">
    <property type="term" value="P:oxidative RNA demethylation"/>
    <property type="evidence" value="ECO:0007669"/>
    <property type="project" value="TreeGrafter"/>
</dbReference>
<evidence type="ECO:0000256" key="1">
    <source>
        <dbReference type="ARBA" id="ARBA00007879"/>
    </source>
</evidence>
<keyword evidence="5 6" id="KW-0408">Iron</keyword>
<keyword evidence="4" id="KW-0560">Oxidoreductase</keyword>
<keyword evidence="3" id="KW-0223">Dioxygenase</keyword>
<dbReference type="InterPro" id="IPR027450">
    <property type="entry name" value="AlkB-like"/>
</dbReference>
<dbReference type="InterPro" id="IPR004574">
    <property type="entry name" value="Alkb"/>
</dbReference>
<dbReference type="GO" id="GO:0035516">
    <property type="term" value="F:broad specificity oxidative DNA demethylase activity"/>
    <property type="evidence" value="ECO:0007669"/>
    <property type="project" value="TreeGrafter"/>
</dbReference>
<proteinExistence type="inferred from homology"/>
<feature type="domain" description="Alpha-ketoglutarate-dependent dioxygenase AlkB-like" evidence="7">
    <location>
        <begin position="87"/>
        <end position="281"/>
    </location>
</feature>
<evidence type="ECO:0000256" key="2">
    <source>
        <dbReference type="ARBA" id="ARBA00022723"/>
    </source>
</evidence>
<dbReference type="PANTHER" id="PTHR16557">
    <property type="entry name" value="ALKYLATED DNA REPAIR PROTEIN ALKB-RELATED"/>
    <property type="match status" value="1"/>
</dbReference>
<dbReference type="SUPFAM" id="SSF51197">
    <property type="entry name" value="Clavaminate synthase-like"/>
    <property type="match status" value="1"/>
</dbReference>
<name>A0AAD8KHZ4_TARER</name>
<dbReference type="GO" id="GO:0008198">
    <property type="term" value="F:ferrous iron binding"/>
    <property type="evidence" value="ECO:0007669"/>
    <property type="project" value="TreeGrafter"/>
</dbReference>
<keyword evidence="9" id="KW-1185">Reference proteome</keyword>
<feature type="binding site" evidence="6">
    <location>
        <position position="263"/>
    </location>
    <ligand>
        <name>Fe cation</name>
        <dbReference type="ChEBI" id="CHEBI:24875"/>
        <note>catalytic</note>
    </ligand>
</feature>
<dbReference type="InterPro" id="IPR037151">
    <property type="entry name" value="AlkB-like_sf"/>
</dbReference>
<evidence type="ECO:0000256" key="5">
    <source>
        <dbReference type="ARBA" id="ARBA00023004"/>
    </source>
</evidence>
<comment type="cofactor">
    <cofactor evidence="6">
        <name>Fe(2+)</name>
        <dbReference type="ChEBI" id="CHEBI:29033"/>
    </cofactor>
    <text evidence="6">Binds 1 Fe(2+) ion per subunit.</text>
</comment>
<evidence type="ECO:0000313" key="8">
    <source>
        <dbReference type="EMBL" id="KAK1419965.1"/>
    </source>
</evidence>
<gene>
    <name evidence="8" type="ORF">QVD17_29430</name>
</gene>
<reference evidence="8" key="1">
    <citation type="journal article" date="2023" name="bioRxiv">
        <title>Improved chromosome-level genome assembly for marigold (Tagetes erecta).</title>
        <authorList>
            <person name="Jiang F."/>
            <person name="Yuan L."/>
            <person name="Wang S."/>
            <person name="Wang H."/>
            <person name="Xu D."/>
            <person name="Wang A."/>
            <person name="Fan W."/>
        </authorList>
    </citation>
    <scope>NUCLEOTIDE SEQUENCE</scope>
    <source>
        <strain evidence="8">WSJ</strain>
        <tissue evidence="8">Leaf</tissue>
    </source>
</reference>
<comment type="caution">
    <text evidence="8">The sequence shown here is derived from an EMBL/GenBank/DDBJ whole genome shotgun (WGS) entry which is preliminary data.</text>
</comment>
<keyword evidence="2 6" id="KW-0479">Metal-binding</keyword>
<evidence type="ECO:0000313" key="9">
    <source>
        <dbReference type="Proteomes" id="UP001229421"/>
    </source>
</evidence>
<organism evidence="8 9">
    <name type="scientific">Tagetes erecta</name>
    <name type="common">African marigold</name>
    <dbReference type="NCBI Taxonomy" id="13708"/>
    <lineage>
        <taxon>Eukaryota</taxon>
        <taxon>Viridiplantae</taxon>
        <taxon>Streptophyta</taxon>
        <taxon>Embryophyta</taxon>
        <taxon>Tracheophyta</taxon>
        <taxon>Spermatophyta</taxon>
        <taxon>Magnoliopsida</taxon>
        <taxon>eudicotyledons</taxon>
        <taxon>Gunneridae</taxon>
        <taxon>Pentapetalae</taxon>
        <taxon>asterids</taxon>
        <taxon>campanulids</taxon>
        <taxon>Asterales</taxon>
        <taxon>Asteraceae</taxon>
        <taxon>Asteroideae</taxon>
        <taxon>Heliantheae alliance</taxon>
        <taxon>Tageteae</taxon>
        <taxon>Tagetes</taxon>
    </lineage>
</organism>
<dbReference type="Proteomes" id="UP001229421">
    <property type="component" value="Unassembled WGS sequence"/>
</dbReference>
<dbReference type="GO" id="GO:0035515">
    <property type="term" value="F:oxidative RNA demethylase activity"/>
    <property type="evidence" value="ECO:0007669"/>
    <property type="project" value="TreeGrafter"/>
</dbReference>
<dbReference type="AlphaFoldDB" id="A0AAD8KHZ4"/>
<dbReference type="Pfam" id="PF13532">
    <property type="entry name" value="2OG-FeII_Oxy_2"/>
    <property type="match status" value="1"/>
</dbReference>
<dbReference type="PANTHER" id="PTHR16557:SF10">
    <property type="entry name" value="2-OXOGLUTARATE-DEPENDENT DIOXYGENASE FAMILY PROTEIN"/>
    <property type="match status" value="1"/>
</dbReference>
<evidence type="ECO:0000259" key="7">
    <source>
        <dbReference type="Pfam" id="PF13532"/>
    </source>
</evidence>
<evidence type="ECO:0000256" key="3">
    <source>
        <dbReference type="ARBA" id="ARBA00022964"/>
    </source>
</evidence>
<comment type="similarity">
    <text evidence="1">Belongs to the alkB family.</text>
</comment>
<feature type="binding site" evidence="6">
    <location>
        <position position="203"/>
    </location>
    <ligand>
        <name>Fe cation</name>
        <dbReference type="ChEBI" id="CHEBI:24875"/>
        <note>catalytic</note>
    </ligand>
</feature>
<sequence>MMNPNVYRLTKSMLMCSSFGVGPLTRRIMKHYHTAPAPLVGTMKHNPNIQDEPEPFSIINPDLIVGYDLNYSWMNRKTYSCHILGSGMIVLKNYISLLGQVGMVNLCDKLGSGPGGFYMPRNQDGHTLRLHMMCFGRNWDPVTGYNNQCRIDGSEPPPLSYGFVHLAKIAIEDAQAHMHELSLMCPDTCIVNFFRCGDRLGIHQDCDESSDSLERGLPVLSIFIGDDAEFWYGHIRDENKYRKVVLESGDVLIYGGTSRLIYHGVKIIIPGSAPVSLLEATKLMPGCLSLTLKQY</sequence>
<accession>A0AAD8KHZ4</accession>
<evidence type="ECO:0000256" key="6">
    <source>
        <dbReference type="PIRSR" id="PIRSR604574-2"/>
    </source>
</evidence>
<evidence type="ECO:0000256" key="4">
    <source>
        <dbReference type="ARBA" id="ARBA00023002"/>
    </source>
</evidence>
<protein>
    <recommendedName>
        <fullName evidence="7">Alpha-ketoglutarate-dependent dioxygenase AlkB-like domain-containing protein</fullName>
    </recommendedName>
</protein>
<dbReference type="GO" id="GO:0005737">
    <property type="term" value="C:cytoplasm"/>
    <property type="evidence" value="ECO:0007669"/>
    <property type="project" value="TreeGrafter"/>
</dbReference>
<dbReference type="EMBL" id="JAUHHV010000007">
    <property type="protein sequence ID" value="KAK1419965.1"/>
    <property type="molecule type" value="Genomic_DNA"/>
</dbReference>
<dbReference type="Gene3D" id="2.60.120.590">
    <property type="entry name" value="Alpha-ketoglutarate-dependent dioxygenase AlkB-like"/>
    <property type="match status" value="1"/>
</dbReference>
<feature type="binding site" evidence="6">
    <location>
        <position position="205"/>
    </location>
    <ligand>
        <name>Fe cation</name>
        <dbReference type="ChEBI" id="CHEBI:24875"/>
        <note>catalytic</note>
    </ligand>
</feature>